<sequence>MPRARLPLLLCLLLSLVQAAAAGEARIALIIDDLGNDRAAGLRAVALPGPVTLAILPRTPHGARLARAAHERGKGVMLHLPLEALGGAPLGPGGIGLHMDRYQFLRTLREDLVSVPHARGVNNHMGSLLTRHPGAMAWLMRALRAYGLYFVDSRTTPATVAAQLAAEIGVPYRQRDVFLDHDPEPAAVAAEFERLIARARQQGSAVGIGHPHPVTLAYLERVLPQLRARGVELVPVTEILEPSTRPGPPELPWVAAGRPAD</sequence>
<evidence type="ECO:0000256" key="1">
    <source>
        <dbReference type="SAM" id="MobiDB-lite"/>
    </source>
</evidence>
<gene>
    <name evidence="3" type="ORF">DFQ59_101563</name>
</gene>
<dbReference type="GO" id="GO:0005975">
    <property type="term" value="P:carbohydrate metabolic process"/>
    <property type="evidence" value="ECO:0007669"/>
    <property type="project" value="InterPro"/>
</dbReference>
<evidence type="ECO:0000256" key="2">
    <source>
        <dbReference type="SAM" id="SignalP"/>
    </source>
</evidence>
<feature type="chain" id="PRO_5016950864" description="Divergent polysaccharide deacetylase family protein" evidence="2">
    <location>
        <begin position="22"/>
        <end position="261"/>
    </location>
</feature>
<evidence type="ECO:0000313" key="3">
    <source>
        <dbReference type="EMBL" id="RCX33262.1"/>
    </source>
</evidence>
<dbReference type="AlphaFoldDB" id="A0A369CGS1"/>
<reference evidence="3 4" key="1">
    <citation type="submission" date="2018-07" db="EMBL/GenBank/DDBJ databases">
        <title>Genomic Encyclopedia of Type Strains, Phase IV (KMG-IV): sequencing the most valuable type-strain genomes for metagenomic binning, comparative biology and taxonomic classification.</title>
        <authorList>
            <person name="Goeker M."/>
        </authorList>
    </citation>
    <scope>NUCLEOTIDE SEQUENCE [LARGE SCALE GENOMIC DNA]</scope>
    <source>
        <strain evidence="3 4">DSM 26407</strain>
    </source>
</reference>
<organism evidence="3 4">
    <name type="scientific">Thioalbus denitrificans</name>
    <dbReference type="NCBI Taxonomy" id="547122"/>
    <lineage>
        <taxon>Bacteria</taxon>
        <taxon>Pseudomonadati</taxon>
        <taxon>Pseudomonadota</taxon>
        <taxon>Gammaproteobacteria</taxon>
        <taxon>Chromatiales</taxon>
        <taxon>Ectothiorhodospiraceae</taxon>
        <taxon>Thioalbus</taxon>
    </lineage>
</organism>
<comment type="caution">
    <text evidence="3">The sequence shown here is derived from an EMBL/GenBank/DDBJ whole genome shotgun (WGS) entry which is preliminary data.</text>
</comment>
<dbReference type="EMBL" id="QPJY01000001">
    <property type="protein sequence ID" value="RCX33262.1"/>
    <property type="molecule type" value="Genomic_DNA"/>
</dbReference>
<keyword evidence="2" id="KW-0732">Signal</keyword>
<dbReference type="SUPFAM" id="SSF88713">
    <property type="entry name" value="Glycoside hydrolase/deacetylase"/>
    <property type="match status" value="1"/>
</dbReference>
<dbReference type="Proteomes" id="UP000252707">
    <property type="component" value="Unassembled WGS sequence"/>
</dbReference>
<dbReference type="RefSeq" id="WP_114278124.1">
    <property type="nucleotide sequence ID" value="NZ_QPJY01000001.1"/>
</dbReference>
<evidence type="ECO:0000313" key="4">
    <source>
        <dbReference type="Proteomes" id="UP000252707"/>
    </source>
</evidence>
<evidence type="ECO:0008006" key="5">
    <source>
        <dbReference type="Google" id="ProtNLM"/>
    </source>
</evidence>
<feature type="signal peptide" evidence="2">
    <location>
        <begin position="1"/>
        <end position="21"/>
    </location>
</feature>
<proteinExistence type="predicted"/>
<name>A0A369CGS1_9GAMM</name>
<dbReference type="Gene3D" id="3.20.20.370">
    <property type="entry name" value="Glycoside hydrolase/deacetylase"/>
    <property type="match status" value="1"/>
</dbReference>
<keyword evidence="4" id="KW-1185">Reference proteome</keyword>
<dbReference type="CDD" id="cd10936">
    <property type="entry name" value="CE4_DAC2"/>
    <property type="match status" value="1"/>
</dbReference>
<dbReference type="InterPro" id="IPR011330">
    <property type="entry name" value="Glyco_hydro/deAcase_b/a-brl"/>
</dbReference>
<feature type="region of interest" description="Disordered" evidence="1">
    <location>
        <begin position="241"/>
        <end position="261"/>
    </location>
</feature>
<dbReference type="Pfam" id="PF04748">
    <property type="entry name" value="Polysacc_deac_2"/>
    <property type="match status" value="1"/>
</dbReference>
<accession>A0A369CGS1</accession>
<dbReference type="PANTHER" id="PTHR30105:SF2">
    <property type="entry name" value="DIVERGENT POLYSACCHARIDE DEACETYLASE SUPERFAMILY"/>
    <property type="match status" value="1"/>
</dbReference>
<dbReference type="PANTHER" id="PTHR30105">
    <property type="entry name" value="UNCHARACTERIZED YIBQ-RELATED"/>
    <property type="match status" value="1"/>
</dbReference>
<dbReference type="OrthoDB" id="9784811at2"/>
<protein>
    <recommendedName>
        <fullName evidence="5">Divergent polysaccharide deacetylase family protein</fullName>
    </recommendedName>
</protein>
<dbReference type="InterPro" id="IPR006837">
    <property type="entry name" value="Divergent_DAC"/>
</dbReference>